<reference evidence="1" key="1">
    <citation type="journal article" date="2021" name="Proc. Natl. Acad. Sci. U.S.A.">
        <title>A Catalog of Tens of Thousands of Viruses from Human Metagenomes Reveals Hidden Associations with Chronic Diseases.</title>
        <authorList>
            <person name="Tisza M.J."/>
            <person name="Buck C.B."/>
        </authorList>
    </citation>
    <scope>NUCLEOTIDE SEQUENCE</scope>
    <source>
        <strain evidence="1">Ct13O11</strain>
    </source>
</reference>
<name>A0A8S5UD69_9CAUD</name>
<proteinExistence type="predicted"/>
<protein>
    <submittedName>
        <fullName evidence="1">Uncharacterized protein</fullName>
    </submittedName>
</protein>
<sequence>MTDTLADRAQRYLMASAEEMQKAGLPSYMQARLLRLREMYAYWLQNPRMVDKDIVGVLRQKYGLGLSQAYEDVRCIKICLGNLGRITKDYDRWLFRERCEEGWQMAREAGDAKAFAAVTATYLKGTQLDKEDSAAPDYSSITPQQFVISADPAVAGFKVVPGIIEKAKKLEARYVQEFEEVDNHTPPTP</sequence>
<dbReference type="EMBL" id="BK016066">
    <property type="protein sequence ID" value="DAF92416.1"/>
    <property type="molecule type" value="Genomic_DNA"/>
</dbReference>
<evidence type="ECO:0000313" key="1">
    <source>
        <dbReference type="EMBL" id="DAF92416.1"/>
    </source>
</evidence>
<organism evidence="1">
    <name type="scientific">Siphoviridae sp. ct13O11</name>
    <dbReference type="NCBI Taxonomy" id="2825303"/>
    <lineage>
        <taxon>Viruses</taxon>
        <taxon>Duplodnaviria</taxon>
        <taxon>Heunggongvirae</taxon>
        <taxon>Uroviricota</taxon>
        <taxon>Caudoviricetes</taxon>
    </lineage>
</organism>
<accession>A0A8S5UD69</accession>